<protein>
    <recommendedName>
        <fullName evidence="4">Phosphatidylinositol-specific phospholipase C X domain-containing protein</fullName>
    </recommendedName>
</protein>
<dbReference type="AlphaFoldDB" id="A0A4Z1I4D5"/>
<dbReference type="OrthoDB" id="7984201at2759"/>
<evidence type="ECO:0000313" key="2">
    <source>
        <dbReference type="EMBL" id="TGO56256.1"/>
    </source>
</evidence>
<feature type="chain" id="PRO_5021413501" description="Phosphatidylinositol-specific phospholipase C X domain-containing protein" evidence="1">
    <location>
        <begin position="21"/>
        <end position="415"/>
    </location>
</feature>
<dbReference type="PANTHER" id="PTHR13593:SF80">
    <property type="entry name" value="PLC-LIKE PHOSPHODIESTERASE"/>
    <property type="match status" value="1"/>
</dbReference>
<dbReference type="GO" id="GO:0006629">
    <property type="term" value="P:lipid metabolic process"/>
    <property type="evidence" value="ECO:0007669"/>
    <property type="project" value="InterPro"/>
</dbReference>
<dbReference type="InterPro" id="IPR051057">
    <property type="entry name" value="PI-PLC_domain"/>
</dbReference>
<accession>A0A4Z1I4D5</accession>
<gene>
    <name evidence="2" type="ORF">BCON_0080g00140</name>
</gene>
<dbReference type="Proteomes" id="UP000297527">
    <property type="component" value="Unassembled WGS sequence"/>
</dbReference>
<dbReference type="Gene3D" id="3.20.20.190">
    <property type="entry name" value="Phosphatidylinositol (PI) phosphodiesterase"/>
    <property type="match status" value="1"/>
</dbReference>
<comment type="caution">
    <text evidence="2">The sequence shown here is derived from an EMBL/GenBank/DDBJ whole genome shotgun (WGS) entry which is preliminary data.</text>
</comment>
<dbReference type="EMBL" id="PQXN01000080">
    <property type="protein sequence ID" value="TGO56256.1"/>
    <property type="molecule type" value="Genomic_DNA"/>
</dbReference>
<keyword evidence="3" id="KW-1185">Reference proteome</keyword>
<evidence type="ECO:0000256" key="1">
    <source>
        <dbReference type="SAM" id="SignalP"/>
    </source>
</evidence>
<dbReference type="InterPro" id="IPR017946">
    <property type="entry name" value="PLC-like_Pdiesterase_TIM-brl"/>
</dbReference>
<proteinExistence type="predicted"/>
<dbReference type="GO" id="GO:0008081">
    <property type="term" value="F:phosphoric diester hydrolase activity"/>
    <property type="evidence" value="ECO:0007669"/>
    <property type="project" value="InterPro"/>
</dbReference>
<feature type="signal peptide" evidence="1">
    <location>
        <begin position="1"/>
        <end position="20"/>
    </location>
</feature>
<reference evidence="2 3" key="1">
    <citation type="submission" date="2017-12" db="EMBL/GenBank/DDBJ databases">
        <title>Comparative genomics of Botrytis spp.</title>
        <authorList>
            <person name="Valero-Jimenez C.A."/>
            <person name="Tapia P."/>
            <person name="Veloso J."/>
            <person name="Silva-Moreno E."/>
            <person name="Staats M."/>
            <person name="Valdes J.H."/>
            <person name="Van Kan J.A.L."/>
        </authorList>
    </citation>
    <scope>NUCLEOTIDE SEQUENCE [LARGE SCALE GENOMIC DNA]</scope>
    <source>
        <strain evidence="2 3">MUCL11595</strain>
    </source>
</reference>
<name>A0A4Z1I4D5_9HELO</name>
<organism evidence="2 3">
    <name type="scientific">Botryotinia convoluta</name>
    <dbReference type="NCBI Taxonomy" id="54673"/>
    <lineage>
        <taxon>Eukaryota</taxon>
        <taxon>Fungi</taxon>
        <taxon>Dikarya</taxon>
        <taxon>Ascomycota</taxon>
        <taxon>Pezizomycotina</taxon>
        <taxon>Leotiomycetes</taxon>
        <taxon>Helotiales</taxon>
        <taxon>Sclerotiniaceae</taxon>
        <taxon>Botryotinia</taxon>
    </lineage>
</organism>
<evidence type="ECO:0000313" key="3">
    <source>
        <dbReference type="Proteomes" id="UP000297527"/>
    </source>
</evidence>
<sequence length="415" mass="43434">MRSFAFAAAAILSLVSSSQAMPQNGGGGYGGYGGQESSSSSSISVAVATSATSSASSVSFAEAAVSTSTTACNNSPELCSRNYNNITHMGAHDVAFLRDSTTGYSTSGNQFYNATVALSAGIRLLQAQVHNSNGTLELCHTSCLLLDGGSLESFLKEIKTWMDANTNEVVTLLLVNSDDESAATFGPVFSSSGIDTYGYTPTSTTAPIATWPTLQTLITANTRLITFIASIDYDSTYPYLLPEFTYVFETYFGVLSLDAFNCTLQRPSSVDSASAAVSSNYMGLINHFADTAQSFGITIPDVSNITTTNSAATGTTGALGTQAEQCKSEWGIKPTFILVDFFNVGPSINTADIMNGIYGETTGRTNVSTSVLTASSDSSSDSSSGASSLGLGMWKNWECMWAMIGVVAVGNLVWL</sequence>
<dbReference type="PANTHER" id="PTHR13593">
    <property type="match status" value="1"/>
</dbReference>
<dbReference type="SUPFAM" id="SSF51695">
    <property type="entry name" value="PLC-like phosphodiesterases"/>
    <property type="match status" value="1"/>
</dbReference>
<dbReference type="Pfam" id="PF26146">
    <property type="entry name" value="PI-PLC_X"/>
    <property type="match status" value="1"/>
</dbReference>
<keyword evidence="1" id="KW-0732">Signal</keyword>
<evidence type="ECO:0008006" key="4">
    <source>
        <dbReference type="Google" id="ProtNLM"/>
    </source>
</evidence>